<dbReference type="RefSeq" id="WP_203628164.1">
    <property type="nucleotide sequence ID" value="NZ_BOLQ01000019.1"/>
</dbReference>
<dbReference type="Pfam" id="PF05239">
    <property type="entry name" value="PRC"/>
    <property type="match status" value="1"/>
</dbReference>
<dbReference type="PANTHER" id="PTHR33692">
    <property type="entry name" value="RIBOSOME MATURATION FACTOR RIMM"/>
    <property type="match status" value="1"/>
</dbReference>
<dbReference type="NCBIfam" id="TIGR02273">
    <property type="entry name" value="16S_RimM"/>
    <property type="match status" value="1"/>
</dbReference>
<keyword evidence="4 5" id="KW-0143">Chaperone</keyword>
<dbReference type="EMBL" id="JBHTOC010000008">
    <property type="protein sequence ID" value="MFD1429957.1"/>
    <property type="molecule type" value="Genomic_DNA"/>
</dbReference>
<feature type="domain" description="RimM N-terminal" evidence="6">
    <location>
        <begin position="9"/>
        <end position="86"/>
    </location>
</feature>
<comment type="caution">
    <text evidence="8">The sequence shown here is derived from an EMBL/GenBank/DDBJ whole genome shotgun (WGS) entry which is preliminary data.</text>
</comment>
<comment type="subunit">
    <text evidence="5">Binds ribosomal protein uS19.</text>
</comment>
<dbReference type="Gene3D" id="2.30.30.240">
    <property type="entry name" value="PRC-barrel domain"/>
    <property type="match status" value="1"/>
</dbReference>
<dbReference type="Proteomes" id="UP001597196">
    <property type="component" value="Unassembled WGS sequence"/>
</dbReference>
<dbReference type="InterPro" id="IPR002676">
    <property type="entry name" value="RimM_N"/>
</dbReference>
<dbReference type="Pfam" id="PF01782">
    <property type="entry name" value="RimM"/>
    <property type="match status" value="1"/>
</dbReference>
<evidence type="ECO:0000256" key="3">
    <source>
        <dbReference type="ARBA" id="ARBA00022552"/>
    </source>
</evidence>
<evidence type="ECO:0000256" key="2">
    <source>
        <dbReference type="ARBA" id="ARBA00022517"/>
    </source>
</evidence>
<comment type="similarity">
    <text evidence="5">Belongs to the RimM family.</text>
</comment>
<dbReference type="Gene3D" id="2.40.30.60">
    <property type="entry name" value="RimM"/>
    <property type="match status" value="1"/>
</dbReference>
<evidence type="ECO:0000256" key="1">
    <source>
        <dbReference type="ARBA" id="ARBA00022490"/>
    </source>
</evidence>
<feature type="domain" description="PRC-barrel" evidence="7">
    <location>
        <begin position="97"/>
        <end position="169"/>
    </location>
</feature>
<keyword evidence="9" id="KW-1185">Reference proteome</keyword>
<evidence type="ECO:0000259" key="6">
    <source>
        <dbReference type="Pfam" id="PF01782"/>
    </source>
</evidence>
<dbReference type="InterPro" id="IPR011033">
    <property type="entry name" value="PRC_barrel-like_sf"/>
</dbReference>
<evidence type="ECO:0000259" key="7">
    <source>
        <dbReference type="Pfam" id="PF05239"/>
    </source>
</evidence>
<dbReference type="PANTHER" id="PTHR33692:SF1">
    <property type="entry name" value="RIBOSOME MATURATION FACTOR RIMM"/>
    <property type="match status" value="1"/>
</dbReference>
<keyword evidence="2 5" id="KW-0690">Ribosome biogenesis</keyword>
<evidence type="ECO:0000313" key="8">
    <source>
        <dbReference type="EMBL" id="MFD1429957.1"/>
    </source>
</evidence>
<dbReference type="InterPro" id="IPR027275">
    <property type="entry name" value="PRC-brl_dom"/>
</dbReference>
<dbReference type="InterPro" id="IPR009000">
    <property type="entry name" value="Transl_B-barrel_sf"/>
</dbReference>
<protein>
    <recommendedName>
        <fullName evidence="5">Ribosome maturation factor RimM</fullName>
    </recommendedName>
</protein>
<name>A0ABW4CHC2_9LACO</name>
<dbReference type="InterPro" id="IPR036976">
    <property type="entry name" value="RimM_N_sf"/>
</dbReference>
<evidence type="ECO:0000256" key="4">
    <source>
        <dbReference type="ARBA" id="ARBA00023186"/>
    </source>
</evidence>
<dbReference type="SUPFAM" id="SSF50346">
    <property type="entry name" value="PRC-barrel domain"/>
    <property type="match status" value="1"/>
</dbReference>
<evidence type="ECO:0000313" key="9">
    <source>
        <dbReference type="Proteomes" id="UP001597196"/>
    </source>
</evidence>
<reference evidence="9" key="1">
    <citation type="journal article" date="2019" name="Int. J. Syst. Evol. Microbiol.">
        <title>The Global Catalogue of Microorganisms (GCM) 10K type strain sequencing project: providing services to taxonomists for standard genome sequencing and annotation.</title>
        <authorList>
            <consortium name="The Broad Institute Genomics Platform"/>
            <consortium name="The Broad Institute Genome Sequencing Center for Infectious Disease"/>
            <person name="Wu L."/>
            <person name="Ma J."/>
        </authorList>
    </citation>
    <scope>NUCLEOTIDE SEQUENCE [LARGE SCALE GENOMIC DNA]</scope>
    <source>
        <strain evidence="9">CCM 8980</strain>
    </source>
</reference>
<sequence>MGETNRFKVGKIVNTHGVRGELKVITITDFPAQRFAKNSVLYVDTKPEQKLTVTGARPQKGTLLVTFAEITDMTAAEALKGCTLSTADESRDALADGEYFYRDLIGLTVIDQAGATLGQVSEILSPGANDVWVIPRPGKTDILLPFIQSVVLTIDLATKTAHVDVPAGLIDDAD</sequence>
<comment type="subcellular location">
    <subcellularLocation>
        <location evidence="5">Cytoplasm</location>
    </subcellularLocation>
</comment>
<organism evidence="8 9">
    <name type="scientific">Lacticaseibacillus mingshuiensis</name>
    <dbReference type="NCBI Taxonomy" id="2799574"/>
    <lineage>
        <taxon>Bacteria</taxon>
        <taxon>Bacillati</taxon>
        <taxon>Bacillota</taxon>
        <taxon>Bacilli</taxon>
        <taxon>Lactobacillales</taxon>
        <taxon>Lactobacillaceae</taxon>
        <taxon>Lacticaseibacillus</taxon>
    </lineage>
</organism>
<dbReference type="InterPro" id="IPR011961">
    <property type="entry name" value="RimM"/>
</dbReference>
<gene>
    <name evidence="5 8" type="primary">rimM</name>
    <name evidence="8" type="ORF">ACFQ4P_06825</name>
</gene>
<evidence type="ECO:0000256" key="5">
    <source>
        <dbReference type="HAMAP-Rule" id="MF_00014"/>
    </source>
</evidence>
<keyword evidence="1 5" id="KW-0963">Cytoplasm</keyword>
<keyword evidence="3 5" id="KW-0698">rRNA processing</keyword>
<dbReference type="SUPFAM" id="SSF50447">
    <property type="entry name" value="Translation proteins"/>
    <property type="match status" value="1"/>
</dbReference>
<comment type="function">
    <text evidence="5">An accessory protein needed during the final step in the assembly of 30S ribosomal subunit, possibly for assembly of the head region. Essential for efficient processing of 16S rRNA. May be needed both before and after RbfA during the maturation of 16S rRNA. It has affinity for free ribosomal 30S subunits but not for 70S ribosomes.</text>
</comment>
<proteinExistence type="inferred from homology"/>
<accession>A0ABW4CHC2</accession>
<dbReference type="HAMAP" id="MF_00014">
    <property type="entry name" value="Ribosome_mat_RimM"/>
    <property type="match status" value="1"/>
</dbReference>
<comment type="domain">
    <text evidence="5">The PRC barrel domain binds ribosomal protein uS19.</text>
</comment>